<dbReference type="GO" id="GO:0005737">
    <property type="term" value="C:cytoplasm"/>
    <property type="evidence" value="ECO:0007669"/>
    <property type="project" value="TreeGrafter"/>
</dbReference>
<keyword evidence="5" id="KW-1185">Reference proteome</keyword>
<feature type="compositionally biased region" description="Basic and acidic residues" evidence="4">
    <location>
        <begin position="265"/>
        <end position="277"/>
    </location>
</feature>
<dbReference type="GO" id="GO:0035556">
    <property type="term" value="P:intracellular signal transduction"/>
    <property type="evidence" value="ECO:0007669"/>
    <property type="project" value="InterPro"/>
</dbReference>
<feature type="compositionally biased region" description="Basic and acidic residues" evidence="4">
    <location>
        <begin position="291"/>
        <end position="313"/>
    </location>
</feature>
<evidence type="ECO:0000256" key="4">
    <source>
        <dbReference type="SAM" id="MobiDB-lite"/>
    </source>
</evidence>
<dbReference type="PANTHER" id="PTHR19423:SF1">
    <property type="entry name" value="SH3 DOMAIN-BINDING PROTEIN 5"/>
    <property type="match status" value="1"/>
</dbReference>
<dbReference type="AlphaFoldDB" id="A0A915BGC5"/>
<feature type="coiled-coil region" evidence="3">
    <location>
        <begin position="61"/>
        <end position="88"/>
    </location>
</feature>
<evidence type="ECO:0000256" key="2">
    <source>
        <dbReference type="ARBA" id="ARBA00023054"/>
    </source>
</evidence>
<organism evidence="5 6">
    <name type="scientific">Parascaris univalens</name>
    <name type="common">Nematode worm</name>
    <dbReference type="NCBI Taxonomy" id="6257"/>
    <lineage>
        <taxon>Eukaryota</taxon>
        <taxon>Metazoa</taxon>
        <taxon>Ecdysozoa</taxon>
        <taxon>Nematoda</taxon>
        <taxon>Chromadorea</taxon>
        <taxon>Rhabditida</taxon>
        <taxon>Spirurina</taxon>
        <taxon>Ascaridomorpha</taxon>
        <taxon>Ascaridoidea</taxon>
        <taxon>Ascarididae</taxon>
        <taxon>Parascaris</taxon>
    </lineage>
</organism>
<proteinExistence type="inferred from homology"/>
<keyword evidence="2 3" id="KW-0175">Coiled coil</keyword>
<feature type="region of interest" description="Disordered" evidence="4">
    <location>
        <begin position="454"/>
        <end position="482"/>
    </location>
</feature>
<dbReference type="GO" id="GO:0004860">
    <property type="term" value="F:protein kinase inhibitor activity"/>
    <property type="evidence" value="ECO:0007669"/>
    <property type="project" value="TreeGrafter"/>
</dbReference>
<evidence type="ECO:0000313" key="5">
    <source>
        <dbReference type="Proteomes" id="UP000887569"/>
    </source>
</evidence>
<feature type="region of interest" description="Disordered" evidence="4">
    <location>
        <begin position="265"/>
        <end position="314"/>
    </location>
</feature>
<dbReference type="Proteomes" id="UP000887569">
    <property type="component" value="Unplaced"/>
</dbReference>
<reference evidence="6 7" key="1">
    <citation type="submission" date="2022-11" db="UniProtKB">
        <authorList>
            <consortium name="WormBaseParasite"/>
        </authorList>
    </citation>
    <scope>IDENTIFICATION</scope>
</reference>
<evidence type="ECO:0000313" key="6">
    <source>
        <dbReference type="WBParaSite" id="PgR039_g018_t01"/>
    </source>
</evidence>
<dbReference type="Pfam" id="PF05276">
    <property type="entry name" value="SH3BP5"/>
    <property type="match status" value="1"/>
</dbReference>
<evidence type="ECO:0000313" key="7">
    <source>
        <dbReference type="WBParaSite" id="PgR039_g018_t02"/>
    </source>
</evidence>
<name>A0A915BGC5_PARUN</name>
<evidence type="ECO:0000256" key="3">
    <source>
        <dbReference type="SAM" id="Coils"/>
    </source>
</evidence>
<dbReference type="InterPro" id="IPR007940">
    <property type="entry name" value="SH3BP5"/>
</dbReference>
<dbReference type="PANTHER" id="PTHR19423">
    <property type="entry name" value="SH3 DOMAIN-BINDING PROTEIN 5"/>
    <property type="match status" value="1"/>
</dbReference>
<comment type="similarity">
    <text evidence="1">Belongs to the SH3BP5 family.</text>
</comment>
<sequence>MITGDVAVRSDLNVASTSSHSAPLSAGGSTVDVADVDFIVDDEIPLDPKHLNRVHEELEKLNIATDVINKLELQLDEARAKFRQIQTTWSQKLNELSKKYGSAIEKGRPYYEAKLEERRLLEEAQNAAIRFERANSMHAVAKQQVKLTQDSLNRQKTIEPECLEVLNHHIQRVNEAEAERIAAEELHRSVSARMAETTLRIAAIQKENSRAIKKSRHYFEQRVEFTRILEQQKSLIFSLESEVRQKKFDYTTSLRNLEQISDAIHEERSLSSMKREAGVGSESPDPPPSEALRDERAKRRAEEEEERRRRAANDSRLALEGIRSKLDQLTMECDKTIDPSMFDDELTTEGMKGHQSRPVSLGSGVILLAQQLIRPHEKSAKQSRAITLSSDISDFRYQTTLPEGVALCATPCLSDNSDSESSLASNRTEATIGTDDLCGMLRSHSMLIQEIDDSAQRAENMLQNGVSDGERGSASGDSSAGY</sequence>
<dbReference type="WBParaSite" id="PgR039_g018_t02">
    <property type="protein sequence ID" value="PgR039_g018_t02"/>
    <property type="gene ID" value="PgR039_g018"/>
</dbReference>
<dbReference type="WBParaSite" id="PgR039_g018_t01">
    <property type="protein sequence ID" value="PgR039_g018_t01"/>
    <property type="gene ID" value="PgR039_g018"/>
</dbReference>
<evidence type="ECO:0000256" key="1">
    <source>
        <dbReference type="ARBA" id="ARBA00007796"/>
    </source>
</evidence>
<protein>
    <submittedName>
        <fullName evidence="6 7">SH3 domain-binding protein 5-like protein</fullName>
    </submittedName>
</protein>
<accession>A0A915BGC5</accession>